<accession>A0AA37TPK0</accession>
<keyword evidence="2" id="KW-1185">Reference proteome</keyword>
<gene>
    <name evidence="1" type="ORF">GCM10010873_05770</name>
</gene>
<evidence type="ECO:0000313" key="1">
    <source>
        <dbReference type="EMBL" id="GLS85604.1"/>
    </source>
</evidence>
<protein>
    <submittedName>
        <fullName evidence="1">Uncharacterized protein</fullName>
    </submittedName>
</protein>
<sequence length="137" mass="13925">MPGNTSPIFSKVARIEWVNALTAANTAKDGTGTVATVFTAEASNGSYLQKLVVRPRGTNVASVLRVFLNNGASNATATNNVLIAELSLPATTLSEVAALSGNELPLNIPVPPGYMVNLTLGTAVAGGYAVAGFGGDY</sequence>
<comment type="caution">
    <text evidence="1">The sequence shown here is derived from an EMBL/GenBank/DDBJ whole genome shotgun (WGS) entry which is preliminary data.</text>
</comment>
<dbReference type="RefSeq" id="WP_284323831.1">
    <property type="nucleotide sequence ID" value="NZ_BSPP01000003.1"/>
</dbReference>
<name>A0AA37TPK0_9RHOB</name>
<proteinExistence type="predicted"/>
<organism evidence="1 2">
    <name type="scientific">Cypionkella aquatica</name>
    <dbReference type="NCBI Taxonomy" id="1756042"/>
    <lineage>
        <taxon>Bacteria</taxon>
        <taxon>Pseudomonadati</taxon>
        <taxon>Pseudomonadota</taxon>
        <taxon>Alphaproteobacteria</taxon>
        <taxon>Rhodobacterales</taxon>
        <taxon>Paracoccaceae</taxon>
        <taxon>Cypionkella</taxon>
    </lineage>
</organism>
<dbReference type="Proteomes" id="UP001157355">
    <property type="component" value="Unassembled WGS sequence"/>
</dbReference>
<dbReference type="EMBL" id="BSPP01000003">
    <property type="protein sequence ID" value="GLS85604.1"/>
    <property type="molecule type" value="Genomic_DNA"/>
</dbReference>
<dbReference type="AlphaFoldDB" id="A0AA37TPK0"/>
<reference evidence="1 2" key="1">
    <citation type="journal article" date="2014" name="Int. J. Syst. Evol. Microbiol.">
        <title>Complete genome sequence of Corynebacterium casei LMG S-19264T (=DSM 44701T), isolated from a smear-ripened cheese.</title>
        <authorList>
            <consortium name="US DOE Joint Genome Institute (JGI-PGF)"/>
            <person name="Walter F."/>
            <person name="Albersmeier A."/>
            <person name="Kalinowski J."/>
            <person name="Ruckert C."/>
        </authorList>
    </citation>
    <scope>NUCLEOTIDE SEQUENCE [LARGE SCALE GENOMIC DNA]</scope>
    <source>
        <strain evidence="1 2">NBRC 111766</strain>
    </source>
</reference>
<evidence type="ECO:0000313" key="2">
    <source>
        <dbReference type="Proteomes" id="UP001157355"/>
    </source>
</evidence>